<protein>
    <recommendedName>
        <fullName evidence="1">Tc1-like transposase DDE domain-containing protein</fullName>
    </recommendedName>
</protein>
<dbReference type="Gene3D" id="3.30.420.10">
    <property type="entry name" value="Ribonuclease H-like superfamily/Ribonuclease H"/>
    <property type="match status" value="1"/>
</dbReference>
<reference evidence="2" key="1">
    <citation type="submission" date="2019-03" db="EMBL/GenBank/DDBJ databases">
        <title>Single cell metagenomics reveals metabolic interactions within the superorganism composed of flagellate Streblomastix strix and complex community of Bacteroidetes bacteria on its surface.</title>
        <authorList>
            <person name="Treitli S.C."/>
            <person name="Kolisko M."/>
            <person name="Husnik F."/>
            <person name="Keeling P."/>
            <person name="Hampl V."/>
        </authorList>
    </citation>
    <scope>NUCLEOTIDE SEQUENCE</scope>
    <source>
        <strain evidence="2">STM</strain>
    </source>
</reference>
<dbReference type="SUPFAM" id="SSF53098">
    <property type="entry name" value="Ribonuclease H-like"/>
    <property type="match status" value="1"/>
</dbReference>
<dbReference type="InterPro" id="IPR038717">
    <property type="entry name" value="Tc1-like_DDE_dom"/>
</dbReference>
<evidence type="ECO:0000259" key="1">
    <source>
        <dbReference type="Pfam" id="PF13358"/>
    </source>
</evidence>
<comment type="caution">
    <text evidence="2">The sequence shown here is derived from an EMBL/GenBank/DDBJ whole genome shotgun (WGS) entry which is preliminary data.</text>
</comment>
<dbReference type="InterPro" id="IPR012337">
    <property type="entry name" value="RNaseH-like_sf"/>
</dbReference>
<name>A0A5J4S8M5_9ZZZZ</name>
<gene>
    <name evidence="2" type="ORF">EZS27_009783</name>
</gene>
<organism evidence="2">
    <name type="scientific">termite gut metagenome</name>
    <dbReference type="NCBI Taxonomy" id="433724"/>
    <lineage>
        <taxon>unclassified sequences</taxon>
        <taxon>metagenomes</taxon>
        <taxon>organismal metagenomes</taxon>
    </lineage>
</organism>
<accession>A0A5J4S8M5</accession>
<feature type="domain" description="Tc1-like transposase DDE" evidence="1">
    <location>
        <begin position="3"/>
        <end position="80"/>
    </location>
</feature>
<dbReference type="InterPro" id="IPR036397">
    <property type="entry name" value="RNaseH_sf"/>
</dbReference>
<feature type="non-terminal residue" evidence="2">
    <location>
        <position position="1"/>
    </location>
</feature>
<dbReference type="AlphaFoldDB" id="A0A5J4S8M5"/>
<evidence type="ECO:0000313" key="2">
    <source>
        <dbReference type="EMBL" id="KAA6342489.1"/>
    </source>
</evidence>
<dbReference type="GO" id="GO:0003676">
    <property type="term" value="F:nucleic acid binding"/>
    <property type="evidence" value="ECO:0007669"/>
    <property type="project" value="InterPro"/>
</dbReference>
<dbReference type="Pfam" id="PF13358">
    <property type="entry name" value="DDE_3"/>
    <property type="match status" value="1"/>
</dbReference>
<proteinExistence type="predicted"/>
<dbReference type="EMBL" id="SNRY01000323">
    <property type="protein sequence ID" value="KAA6342489.1"/>
    <property type="molecule type" value="Genomic_DNA"/>
</dbReference>
<sequence length="120" mass="14194">VCELLENIARKHLKDRIPVTIVLDNARYQHCNYVMDKAKSLGIELLFLPSYSPNLNIIERLWKWMKKDCLNGKYYGKVTEFTEAINCSLMKTKNKEYKNELNTQLALNFQLYNNAIYNRV</sequence>